<evidence type="ECO:0000256" key="6">
    <source>
        <dbReference type="ARBA" id="ARBA00022989"/>
    </source>
</evidence>
<dbReference type="Gene3D" id="1.20.58.1610">
    <property type="entry name" value="NADH:ubiquinone/plastoquinone oxidoreductase, chain 3"/>
    <property type="match status" value="1"/>
</dbReference>
<evidence type="ECO:0000256" key="9">
    <source>
        <dbReference type="RuleBase" id="RU003640"/>
    </source>
</evidence>
<evidence type="ECO:0000256" key="1">
    <source>
        <dbReference type="ARBA" id="ARBA00004370"/>
    </source>
</evidence>
<evidence type="ECO:0000256" key="8">
    <source>
        <dbReference type="ARBA" id="ARBA00049551"/>
    </source>
</evidence>
<organism evidence="10">
    <name type="scientific">Halyomorpha halys</name>
    <name type="common">Brown marmorated stink bug</name>
    <name type="synonym">Pentatoma halys</name>
    <dbReference type="NCBI Taxonomy" id="286706"/>
    <lineage>
        <taxon>Eukaryota</taxon>
        <taxon>Metazoa</taxon>
        <taxon>Ecdysozoa</taxon>
        <taxon>Arthropoda</taxon>
        <taxon>Hexapoda</taxon>
        <taxon>Insecta</taxon>
        <taxon>Pterygota</taxon>
        <taxon>Neoptera</taxon>
        <taxon>Paraneoptera</taxon>
        <taxon>Hemiptera</taxon>
        <taxon>Heteroptera</taxon>
        <taxon>Panheteroptera</taxon>
        <taxon>Pentatomomorpha</taxon>
        <taxon>Pentatomoidea</taxon>
        <taxon>Pentatomidae</taxon>
        <taxon>Pentatominae</taxon>
        <taxon>Halyomorpha</taxon>
    </lineage>
</organism>
<dbReference type="EMBL" id="LC579925">
    <property type="protein sequence ID" value="BCL51138.1"/>
    <property type="molecule type" value="Genomic_DNA"/>
</dbReference>
<feature type="transmembrane region" description="Helical" evidence="9">
    <location>
        <begin position="58"/>
        <end position="82"/>
    </location>
</feature>
<accession>A0A7G1PUK1</accession>
<geneLocation type="mitochondrion" evidence="10"/>
<evidence type="ECO:0000256" key="4">
    <source>
        <dbReference type="ARBA" id="ARBA00022448"/>
    </source>
</evidence>
<feature type="transmembrane region" description="Helical" evidence="9">
    <location>
        <begin position="88"/>
        <end position="106"/>
    </location>
</feature>
<comment type="catalytic activity">
    <reaction evidence="8 9">
        <text>a ubiquinone + NADH + 5 H(+)(in) = a ubiquinol + NAD(+) + 4 H(+)(out)</text>
        <dbReference type="Rhea" id="RHEA:29091"/>
        <dbReference type="Rhea" id="RHEA-COMP:9565"/>
        <dbReference type="Rhea" id="RHEA-COMP:9566"/>
        <dbReference type="ChEBI" id="CHEBI:15378"/>
        <dbReference type="ChEBI" id="CHEBI:16389"/>
        <dbReference type="ChEBI" id="CHEBI:17976"/>
        <dbReference type="ChEBI" id="CHEBI:57540"/>
        <dbReference type="ChEBI" id="CHEBI:57945"/>
        <dbReference type="EC" id="7.1.1.2"/>
    </reaction>
</comment>
<proteinExistence type="inferred from homology"/>
<evidence type="ECO:0000256" key="3">
    <source>
        <dbReference type="ARBA" id="ARBA00021007"/>
    </source>
</evidence>
<evidence type="ECO:0000256" key="7">
    <source>
        <dbReference type="ARBA" id="ARBA00023136"/>
    </source>
</evidence>
<evidence type="ECO:0000313" key="10">
    <source>
        <dbReference type="EMBL" id="BCL51138.1"/>
    </source>
</evidence>
<sequence>MMYVIIWSMGLALMVSIVLMMLCTMISKTSKKDREKMSPFECGFDPKSSARSPFSIQFFLIAVLFLIFDIEIAIMLPIILTLKLSMTKMWIMTISLFVFILVMGLYHEWKNGVLEWAK</sequence>
<dbReference type="OrthoDB" id="154075at2759"/>
<dbReference type="EC" id="7.1.1.2" evidence="9"/>
<dbReference type="PANTHER" id="PTHR11058">
    <property type="entry name" value="NADH-UBIQUINONE OXIDOREDUCTASE CHAIN 3"/>
    <property type="match status" value="1"/>
</dbReference>
<feature type="transmembrane region" description="Helical" evidence="9">
    <location>
        <begin position="6"/>
        <end position="27"/>
    </location>
</feature>
<comment type="subcellular location">
    <subcellularLocation>
        <location evidence="1">Membrane</location>
    </subcellularLocation>
    <subcellularLocation>
        <location evidence="9">Mitochondrion membrane</location>
        <topology evidence="9">Multi-pass membrane protein</topology>
    </subcellularLocation>
</comment>
<name>A0A7G1PUK1_HALHY</name>
<comment type="function">
    <text evidence="9">Core subunit of the mitochondrial membrane respiratory chain NADH dehydrogenase (Complex I) which catalyzes electron transfer from NADH through the respiratory chain, using ubiquinone as an electron acceptor. Essential for the catalytic activity of complex I.</text>
</comment>
<protein>
    <recommendedName>
        <fullName evidence="3 9">NADH-ubiquinone oxidoreductase chain 3</fullName>
        <ecNumber evidence="9">7.1.1.2</ecNumber>
    </recommendedName>
</protein>
<keyword evidence="6 9" id="KW-1133">Transmembrane helix</keyword>
<keyword evidence="4 9" id="KW-0813">Transport</keyword>
<keyword evidence="9" id="KW-1278">Translocase</keyword>
<dbReference type="InterPro" id="IPR038430">
    <property type="entry name" value="NDAH_ubi_oxred_su3_sf"/>
</dbReference>
<reference evidence="10" key="1">
    <citation type="submission" date="2020-09" db="EMBL/GenBank/DDBJ databases">
        <title>Complete mitochondrial DNA sequence of Halyomorpha halys spread in Georgia.</title>
        <authorList>
            <person name="Gogniashvili M."/>
            <person name="Kunelauri N."/>
            <person name="Tepnadze N."/>
            <person name="Shanava T."/>
            <person name="Beridze T."/>
        </authorList>
    </citation>
    <scope>NUCLEOTIDE SEQUENCE</scope>
    <source>
        <strain evidence="10">G_9</strain>
    </source>
</reference>
<dbReference type="GO" id="GO:0008137">
    <property type="term" value="F:NADH dehydrogenase (ubiquinone) activity"/>
    <property type="evidence" value="ECO:0007669"/>
    <property type="project" value="UniProtKB-UniRule"/>
</dbReference>
<dbReference type="InterPro" id="IPR000440">
    <property type="entry name" value="NADH_UbQ/plastoQ_OxRdtase_su3"/>
</dbReference>
<keyword evidence="7 9" id="KW-0472">Membrane</keyword>
<gene>
    <name evidence="10" type="primary">ND3</name>
</gene>
<dbReference type="PANTHER" id="PTHR11058:SF9">
    <property type="entry name" value="NADH-UBIQUINONE OXIDOREDUCTASE CHAIN 3"/>
    <property type="match status" value="1"/>
</dbReference>
<keyword evidence="9 10" id="KW-0496">Mitochondrion</keyword>
<evidence type="ECO:0000256" key="2">
    <source>
        <dbReference type="ARBA" id="ARBA00008472"/>
    </source>
</evidence>
<evidence type="ECO:0000256" key="5">
    <source>
        <dbReference type="ARBA" id="ARBA00022692"/>
    </source>
</evidence>
<dbReference type="Pfam" id="PF00507">
    <property type="entry name" value="Oxidored_q4"/>
    <property type="match status" value="1"/>
</dbReference>
<keyword evidence="9" id="KW-0249">Electron transport</keyword>
<dbReference type="AlphaFoldDB" id="A0A7G1PUK1"/>
<keyword evidence="9" id="KW-0520">NAD</keyword>
<comment type="similarity">
    <text evidence="2 9">Belongs to the complex I subunit 3 family.</text>
</comment>
<keyword evidence="9" id="KW-0830">Ubiquinone</keyword>
<dbReference type="GO" id="GO:0031966">
    <property type="term" value="C:mitochondrial membrane"/>
    <property type="evidence" value="ECO:0007669"/>
    <property type="project" value="UniProtKB-SubCell"/>
</dbReference>
<keyword evidence="5 9" id="KW-0812">Transmembrane</keyword>
<keyword evidence="9" id="KW-0679">Respiratory chain</keyword>
<dbReference type="GO" id="GO:0030964">
    <property type="term" value="C:NADH dehydrogenase complex"/>
    <property type="evidence" value="ECO:0007669"/>
    <property type="project" value="TreeGrafter"/>
</dbReference>